<reference evidence="1 2" key="1">
    <citation type="submission" date="2020-08" db="EMBL/GenBank/DDBJ databases">
        <title>Aphidius gifuensis genome sequencing and assembly.</title>
        <authorList>
            <person name="Du Z."/>
        </authorList>
    </citation>
    <scope>NUCLEOTIDE SEQUENCE [LARGE SCALE GENOMIC DNA]</scope>
    <source>
        <strain evidence="1">YNYX2018</strain>
        <tissue evidence="1">Adults</tissue>
    </source>
</reference>
<organism evidence="1 2">
    <name type="scientific">Aphidius gifuensis</name>
    <name type="common">Parasitoid wasp</name>
    <dbReference type="NCBI Taxonomy" id="684658"/>
    <lineage>
        <taxon>Eukaryota</taxon>
        <taxon>Metazoa</taxon>
        <taxon>Ecdysozoa</taxon>
        <taxon>Arthropoda</taxon>
        <taxon>Hexapoda</taxon>
        <taxon>Insecta</taxon>
        <taxon>Pterygota</taxon>
        <taxon>Neoptera</taxon>
        <taxon>Endopterygota</taxon>
        <taxon>Hymenoptera</taxon>
        <taxon>Apocrita</taxon>
        <taxon>Ichneumonoidea</taxon>
        <taxon>Braconidae</taxon>
        <taxon>Aphidiinae</taxon>
        <taxon>Aphidius</taxon>
    </lineage>
</organism>
<dbReference type="PANTHER" id="PTHR47890">
    <property type="entry name" value="LD24308P"/>
    <property type="match status" value="1"/>
</dbReference>
<dbReference type="Proteomes" id="UP000639338">
    <property type="component" value="Unassembled WGS sequence"/>
</dbReference>
<sequence length="164" mass="18808">MSFDTLESSNENSTVNDVNSLMSSCPMSRYENEQIILDKCKSKNACEHKKFYLCDCAYNIYKSKHPIFISTQIVRANVTNNMTITGVRFVKKNGIIYTQIRKAKLMPGGEIDSKTEKWKKINYSQNLNNTLSDEFIEINSHDKFINLDDVHCPSKNHVLTGVDQ</sequence>
<name>A0A835CN78_APHGI</name>
<evidence type="ECO:0000313" key="1">
    <source>
        <dbReference type="EMBL" id="KAF7987858.1"/>
    </source>
</evidence>
<dbReference type="PANTHER" id="PTHR47890:SF1">
    <property type="entry name" value="LD24308P"/>
    <property type="match status" value="1"/>
</dbReference>
<keyword evidence="2" id="KW-1185">Reference proteome</keyword>
<dbReference type="AlphaFoldDB" id="A0A835CN78"/>
<evidence type="ECO:0000313" key="2">
    <source>
        <dbReference type="Proteomes" id="UP000639338"/>
    </source>
</evidence>
<protein>
    <submittedName>
        <fullName evidence="1">Uncharacterized protein</fullName>
    </submittedName>
</protein>
<gene>
    <name evidence="1" type="ORF">HCN44_003721</name>
</gene>
<comment type="caution">
    <text evidence="1">The sequence shown here is derived from an EMBL/GenBank/DDBJ whole genome shotgun (WGS) entry which is preliminary data.</text>
</comment>
<dbReference type="EMBL" id="JACMRX010000006">
    <property type="protein sequence ID" value="KAF7987858.1"/>
    <property type="molecule type" value="Genomic_DNA"/>
</dbReference>
<accession>A0A835CN78</accession>
<proteinExistence type="predicted"/>